<evidence type="ECO:0000256" key="1">
    <source>
        <dbReference type="ARBA" id="ARBA00000032"/>
    </source>
</evidence>
<feature type="signal peptide" evidence="4">
    <location>
        <begin position="1"/>
        <end position="21"/>
    </location>
</feature>
<dbReference type="EMBL" id="LT598465">
    <property type="protein sequence ID" value="SCU94022.1"/>
    <property type="molecule type" value="Genomic_DNA"/>
</dbReference>
<evidence type="ECO:0000313" key="6">
    <source>
        <dbReference type="Proteomes" id="UP000191024"/>
    </source>
</evidence>
<gene>
    <name evidence="5" type="ORF">LAMI_0E16402G</name>
</gene>
<name>A0A1G4JT13_9SACH</name>
<dbReference type="STRING" id="1230905.A0A1G4JT13"/>
<dbReference type="InterPro" id="IPR007312">
    <property type="entry name" value="Phosphoesterase"/>
</dbReference>
<sequence length="483" mass="51953">MKTSTLLSSAFTALTVYGASSESYVPRTYSTIMPSASQIADDAADAKTSHVSSNVKGSGFSRIGIIWLENTDYDKAAEDENLAWLASQGITLDNYWALIHPSEPNYLASVGGDYFSLNDDRFIQMPENVSTIVDLLDTKNISWAEYQEHLPYTGFQGFNYSNQETFANDYVRKHNPLVLYESVTNNPERLSRIKNFTEFTDDLNNKALPQYFIITPNMTNDGHDSTIKVAGQWSRDFLEPLLSNEYFMNDTLIVLTFDENDTYSIKNKVFTILLGGSIPDSLKGTNDSTFYDHYSQISSVEANWNLPSLGRHDVDANVFQVVANATNITNKDVDTTYMVNNETYVGYLLDDQIAFPAPNVTAINRNGKGVLSDIVSKWSSECSAQVSASYFTATTTTVSGYITDGATLVAKSASASAAGSASASAAGSAAGSASGSVSGSASSSKASASGNSSSSASHGQGSAVDGRLSLFTIAAIFAISLVL</sequence>
<dbReference type="OrthoDB" id="5135119at2759"/>
<dbReference type="EC" id="3.1.3.2" evidence="2"/>
<evidence type="ECO:0000256" key="3">
    <source>
        <dbReference type="ARBA" id="ARBA00022801"/>
    </source>
</evidence>
<organism evidence="5 6">
    <name type="scientific">Lachancea mirantina</name>
    <dbReference type="NCBI Taxonomy" id="1230905"/>
    <lineage>
        <taxon>Eukaryota</taxon>
        <taxon>Fungi</taxon>
        <taxon>Dikarya</taxon>
        <taxon>Ascomycota</taxon>
        <taxon>Saccharomycotina</taxon>
        <taxon>Saccharomycetes</taxon>
        <taxon>Saccharomycetales</taxon>
        <taxon>Saccharomycetaceae</taxon>
        <taxon>Lachancea</taxon>
    </lineage>
</organism>
<dbReference type="InterPro" id="IPR017850">
    <property type="entry name" value="Alkaline_phosphatase_core_sf"/>
</dbReference>
<evidence type="ECO:0000256" key="2">
    <source>
        <dbReference type="ARBA" id="ARBA00012646"/>
    </source>
</evidence>
<dbReference type="AlphaFoldDB" id="A0A1G4JT13"/>
<proteinExistence type="predicted"/>
<dbReference type="FunFam" id="3.40.720.10:FF:000043">
    <property type="entry name" value="Acid phosphatase PHOa"/>
    <property type="match status" value="1"/>
</dbReference>
<protein>
    <recommendedName>
        <fullName evidence="2">acid phosphatase</fullName>
        <ecNumber evidence="2">3.1.3.2</ecNumber>
    </recommendedName>
</protein>
<dbReference type="GO" id="GO:0009395">
    <property type="term" value="P:phospholipid catabolic process"/>
    <property type="evidence" value="ECO:0007669"/>
    <property type="project" value="TreeGrafter"/>
</dbReference>
<dbReference type="PANTHER" id="PTHR31956">
    <property type="entry name" value="NON-SPECIFIC PHOSPHOLIPASE C4-RELATED"/>
    <property type="match status" value="1"/>
</dbReference>
<evidence type="ECO:0000313" key="5">
    <source>
        <dbReference type="EMBL" id="SCU94022.1"/>
    </source>
</evidence>
<dbReference type="GO" id="GO:0003993">
    <property type="term" value="F:acid phosphatase activity"/>
    <property type="evidence" value="ECO:0007669"/>
    <property type="project" value="UniProtKB-EC"/>
</dbReference>
<dbReference type="Proteomes" id="UP000191024">
    <property type="component" value="Chromosome E"/>
</dbReference>
<accession>A0A1G4JT13</accession>
<dbReference type="Gene3D" id="3.40.720.10">
    <property type="entry name" value="Alkaline Phosphatase, subunit A"/>
    <property type="match status" value="1"/>
</dbReference>
<feature type="chain" id="PRO_5009236181" description="acid phosphatase" evidence="4">
    <location>
        <begin position="22"/>
        <end position="483"/>
    </location>
</feature>
<comment type="catalytic activity">
    <reaction evidence="1">
        <text>a phosphate monoester + H2O = an alcohol + phosphate</text>
        <dbReference type="Rhea" id="RHEA:15017"/>
        <dbReference type="ChEBI" id="CHEBI:15377"/>
        <dbReference type="ChEBI" id="CHEBI:30879"/>
        <dbReference type="ChEBI" id="CHEBI:43474"/>
        <dbReference type="ChEBI" id="CHEBI:67140"/>
        <dbReference type="EC" id="3.1.3.2"/>
    </reaction>
</comment>
<keyword evidence="6" id="KW-1185">Reference proteome</keyword>
<evidence type="ECO:0000256" key="4">
    <source>
        <dbReference type="SAM" id="SignalP"/>
    </source>
</evidence>
<dbReference type="Pfam" id="PF04185">
    <property type="entry name" value="Phosphoesterase"/>
    <property type="match status" value="1"/>
</dbReference>
<keyword evidence="3" id="KW-0378">Hydrolase</keyword>
<keyword evidence="4" id="KW-0732">Signal</keyword>
<dbReference type="PANTHER" id="PTHR31956:SF8">
    <property type="entry name" value="ACID PHOSPHATASE PHOA (AFU_ORTHOLOGUE AFUA_1G03570)"/>
    <property type="match status" value="1"/>
</dbReference>
<reference evidence="5 6" key="1">
    <citation type="submission" date="2016-03" db="EMBL/GenBank/DDBJ databases">
        <authorList>
            <person name="Devillers H."/>
        </authorList>
    </citation>
    <scope>NUCLEOTIDE SEQUENCE [LARGE SCALE GENOMIC DNA]</scope>
    <source>
        <strain evidence="5">CBS 11717</strain>
    </source>
</reference>